<comment type="similarity">
    <text evidence="3">Belongs to the protein kinase superfamily. Ser/Thr protein kinase family.</text>
</comment>
<keyword evidence="6" id="KW-1003">Cell membrane</keyword>
<dbReference type="PANTHER" id="PTHR48056:SF35">
    <property type="entry name" value="LRR RECEPTOR-LIKE SERINE_THREONINE-PROTEIN KINASE HSL2"/>
    <property type="match status" value="1"/>
</dbReference>
<keyword evidence="10" id="KW-0808">Transferase</keyword>
<dbReference type="GO" id="GO:1905393">
    <property type="term" value="P:plant organ formation"/>
    <property type="evidence" value="ECO:0007669"/>
    <property type="project" value="UniProtKB-ARBA"/>
</dbReference>
<dbReference type="GO" id="GO:0005524">
    <property type="term" value="F:ATP binding"/>
    <property type="evidence" value="ECO:0007669"/>
    <property type="project" value="UniProtKB-UniRule"/>
</dbReference>
<evidence type="ECO:0000256" key="22">
    <source>
        <dbReference type="SAM" id="Phobius"/>
    </source>
</evidence>
<dbReference type="GO" id="GO:0006952">
    <property type="term" value="P:defense response"/>
    <property type="evidence" value="ECO:0007669"/>
    <property type="project" value="UniProtKB-ARBA"/>
</dbReference>
<evidence type="ECO:0000256" key="17">
    <source>
        <dbReference type="ARBA" id="ARBA00022989"/>
    </source>
</evidence>
<keyword evidence="9" id="KW-0433">Leucine-rich repeat</keyword>
<dbReference type="InterPro" id="IPR011009">
    <property type="entry name" value="Kinase-like_dom_sf"/>
</dbReference>
<feature type="chain" id="PRO_5015176338" evidence="23">
    <location>
        <begin position="28"/>
        <end position="996"/>
    </location>
</feature>
<dbReference type="InterPro" id="IPR000719">
    <property type="entry name" value="Prot_kinase_dom"/>
</dbReference>
<dbReference type="SMART" id="SM00220">
    <property type="entry name" value="S_TKc"/>
    <property type="match status" value="1"/>
</dbReference>
<dbReference type="GO" id="GO:0009791">
    <property type="term" value="P:post-embryonic development"/>
    <property type="evidence" value="ECO:0007669"/>
    <property type="project" value="UniProtKB-ARBA"/>
</dbReference>
<evidence type="ECO:0000256" key="1">
    <source>
        <dbReference type="ARBA" id="ARBA00004162"/>
    </source>
</evidence>
<reference evidence="26" key="1">
    <citation type="submission" date="2016-06" db="EMBL/GenBank/DDBJ databases">
        <title>Parallel loss of symbiosis genes in relatives of nitrogen-fixing non-legume Parasponia.</title>
        <authorList>
            <person name="Van Velzen R."/>
            <person name="Holmer R."/>
            <person name="Bu F."/>
            <person name="Rutten L."/>
            <person name="Van Zeijl A."/>
            <person name="Liu W."/>
            <person name="Santuari L."/>
            <person name="Cao Q."/>
            <person name="Sharma T."/>
            <person name="Shen D."/>
            <person name="Roswanjaya Y."/>
            <person name="Wardhani T."/>
            <person name="Kalhor M.S."/>
            <person name="Jansen J."/>
            <person name="Van den Hoogen J."/>
            <person name="Gungor B."/>
            <person name="Hartog M."/>
            <person name="Hontelez J."/>
            <person name="Verver J."/>
            <person name="Yang W.-C."/>
            <person name="Schijlen E."/>
            <person name="Repin R."/>
            <person name="Schilthuizen M."/>
            <person name="Schranz E."/>
            <person name="Heidstra R."/>
            <person name="Miyata K."/>
            <person name="Fedorova E."/>
            <person name="Kohlen W."/>
            <person name="Bisseling T."/>
            <person name="Smit S."/>
            <person name="Geurts R."/>
        </authorList>
    </citation>
    <scope>NUCLEOTIDE SEQUENCE [LARGE SCALE GENOMIC DNA]</scope>
    <source>
        <strain evidence="26">cv. RG33-2</strain>
    </source>
</reference>
<dbReference type="Gene3D" id="1.10.510.10">
    <property type="entry name" value="Transferase(Phosphotransferase) domain 1"/>
    <property type="match status" value="1"/>
</dbReference>
<dbReference type="SUPFAM" id="SSF52047">
    <property type="entry name" value="RNI-like"/>
    <property type="match status" value="2"/>
</dbReference>
<evidence type="ECO:0000256" key="23">
    <source>
        <dbReference type="SAM" id="SignalP"/>
    </source>
</evidence>
<evidence type="ECO:0000256" key="20">
    <source>
        <dbReference type="ARBA" id="ARBA00023180"/>
    </source>
</evidence>
<feature type="binding site" evidence="21">
    <location>
        <position position="717"/>
    </location>
    <ligand>
        <name>ATP</name>
        <dbReference type="ChEBI" id="CHEBI:30616"/>
    </ligand>
</feature>
<dbReference type="FunFam" id="3.80.10.10:FF:000453">
    <property type="entry name" value="Leucine-rich receptor-like protein kinase family protein"/>
    <property type="match status" value="1"/>
</dbReference>
<dbReference type="EMBL" id="JXTC01000068">
    <property type="protein sequence ID" value="PON92134.1"/>
    <property type="molecule type" value="Genomic_DNA"/>
</dbReference>
<dbReference type="SUPFAM" id="SSF56112">
    <property type="entry name" value="Protein kinase-like (PK-like)"/>
    <property type="match status" value="1"/>
</dbReference>
<dbReference type="GO" id="GO:0048367">
    <property type="term" value="P:shoot system development"/>
    <property type="evidence" value="ECO:0007669"/>
    <property type="project" value="UniProtKB-ARBA"/>
</dbReference>
<evidence type="ECO:0000256" key="5">
    <source>
        <dbReference type="ARBA" id="ARBA00022473"/>
    </source>
</evidence>
<evidence type="ECO:0000256" key="15">
    <source>
        <dbReference type="ARBA" id="ARBA00022777"/>
    </source>
</evidence>
<dbReference type="AlphaFoldDB" id="A0A2P5F2X3"/>
<keyword evidence="11 22" id="KW-0812">Transmembrane</keyword>
<dbReference type="PRINTS" id="PR00019">
    <property type="entry name" value="LEURICHRPT"/>
</dbReference>
<evidence type="ECO:0000259" key="24">
    <source>
        <dbReference type="PROSITE" id="PS50011"/>
    </source>
</evidence>
<keyword evidence="13" id="KW-0677">Repeat</keyword>
<evidence type="ECO:0000256" key="4">
    <source>
        <dbReference type="ARBA" id="ARBA00009592"/>
    </source>
</evidence>
<comment type="subcellular location">
    <subcellularLocation>
        <location evidence="1">Cell membrane</location>
        <topology evidence="1">Single-pass membrane protein</topology>
    </subcellularLocation>
    <subcellularLocation>
        <location evidence="2">Membrane</location>
        <topology evidence="2">Single-pass type I membrane protein</topology>
    </subcellularLocation>
</comment>
<dbReference type="InterPro" id="IPR055414">
    <property type="entry name" value="LRR_R13L4/SHOC2-like"/>
</dbReference>
<keyword evidence="5" id="KW-0217">Developmental protein</keyword>
<dbReference type="Pfam" id="PF00560">
    <property type="entry name" value="LRR_1"/>
    <property type="match status" value="3"/>
</dbReference>
<dbReference type="Gene3D" id="3.30.200.20">
    <property type="entry name" value="Phosphorylase Kinase, domain 1"/>
    <property type="match status" value="1"/>
</dbReference>
<evidence type="ECO:0000256" key="12">
    <source>
        <dbReference type="ARBA" id="ARBA00022729"/>
    </source>
</evidence>
<dbReference type="GO" id="GO:0051707">
    <property type="term" value="P:response to other organism"/>
    <property type="evidence" value="ECO:0007669"/>
    <property type="project" value="UniProtKB-ARBA"/>
</dbReference>
<proteinExistence type="inferred from homology"/>
<keyword evidence="19" id="KW-0675">Receptor</keyword>
<keyword evidence="14 21" id="KW-0547">Nucleotide-binding</keyword>
<dbReference type="FunFam" id="1.10.510.10:FF:000632">
    <property type="entry name" value="leucine-rich repeat receptor-like protein kinase TDR"/>
    <property type="match status" value="1"/>
</dbReference>
<dbReference type="InParanoid" id="A0A2P5F2X3"/>
<protein>
    <submittedName>
        <fullName evidence="25">Serine/threonine protein kinase</fullName>
    </submittedName>
</protein>
<keyword evidence="16 21" id="KW-0067">ATP-binding</keyword>
<dbReference type="Proteomes" id="UP000237000">
    <property type="component" value="Unassembled WGS sequence"/>
</dbReference>
<dbReference type="FunCoup" id="A0A2P5F2X3">
    <property type="interactions" value="302"/>
</dbReference>
<dbReference type="Gene3D" id="3.80.10.10">
    <property type="entry name" value="Ribonuclease Inhibitor"/>
    <property type="match status" value="4"/>
</dbReference>
<dbReference type="Pfam" id="PF00069">
    <property type="entry name" value="Pkinase"/>
    <property type="match status" value="1"/>
</dbReference>
<evidence type="ECO:0000256" key="9">
    <source>
        <dbReference type="ARBA" id="ARBA00022614"/>
    </source>
</evidence>
<dbReference type="GO" id="GO:0005886">
    <property type="term" value="C:plasma membrane"/>
    <property type="evidence" value="ECO:0007669"/>
    <property type="project" value="UniProtKB-SubCell"/>
</dbReference>
<dbReference type="GO" id="GO:0033612">
    <property type="term" value="F:receptor serine/threonine kinase binding"/>
    <property type="evidence" value="ECO:0007669"/>
    <property type="project" value="TreeGrafter"/>
</dbReference>
<comment type="similarity">
    <text evidence="4">Belongs to the RLP family.</text>
</comment>
<feature type="domain" description="Protein kinase" evidence="24">
    <location>
        <begin position="688"/>
        <end position="996"/>
    </location>
</feature>
<dbReference type="OrthoDB" id="2021138at2759"/>
<keyword evidence="18 22" id="KW-0472">Membrane</keyword>
<dbReference type="PROSITE" id="PS50011">
    <property type="entry name" value="PROTEIN_KINASE_DOM"/>
    <property type="match status" value="1"/>
</dbReference>
<dbReference type="InterPro" id="IPR013210">
    <property type="entry name" value="LRR_N_plant-typ"/>
</dbReference>
<evidence type="ECO:0000256" key="8">
    <source>
        <dbReference type="ARBA" id="ARBA00022553"/>
    </source>
</evidence>
<evidence type="ECO:0000313" key="26">
    <source>
        <dbReference type="Proteomes" id="UP000237000"/>
    </source>
</evidence>
<keyword evidence="26" id="KW-1185">Reference proteome</keyword>
<dbReference type="Pfam" id="PF08263">
    <property type="entry name" value="LRRNT_2"/>
    <property type="match status" value="1"/>
</dbReference>
<feature type="transmembrane region" description="Helical" evidence="22">
    <location>
        <begin position="631"/>
        <end position="654"/>
    </location>
</feature>
<dbReference type="PANTHER" id="PTHR48056">
    <property type="entry name" value="LRR RECEPTOR-LIKE SERINE/THREONINE-PROTEIN KINASE-RELATED"/>
    <property type="match status" value="1"/>
</dbReference>
<feature type="signal peptide" evidence="23">
    <location>
        <begin position="1"/>
        <end position="27"/>
    </location>
</feature>
<dbReference type="PROSITE" id="PS00108">
    <property type="entry name" value="PROTEIN_KINASE_ST"/>
    <property type="match status" value="1"/>
</dbReference>
<evidence type="ECO:0000256" key="14">
    <source>
        <dbReference type="ARBA" id="ARBA00022741"/>
    </source>
</evidence>
<evidence type="ECO:0000256" key="18">
    <source>
        <dbReference type="ARBA" id="ARBA00023136"/>
    </source>
</evidence>
<keyword evidence="15 25" id="KW-0418">Kinase</keyword>
<sequence>MTHPNPKSRLPLILLVFLSSSWVFVAAASLAGDSEILIRVKTARLEDPNGELDDWVPNSSHNPCNWTGITCDLNPPAVVSVNLSGFGLRGGFPSGFCRVRTLRNLTLSYNSINGTLSYQALLPCSHLESLDLSTNDLVGGLPELSPEFRDLKYLDLSVNNFSGEIPASFGQLRALKVLLLSSNFISGQIPSSIGNLSELTTLGIGYVFLNQSTLPPEIGNLTKLETLFIPQAGLSGTIPDSIGHLVELTTLDLSHNQLYGKIPESIGKLKNVEKIELYANGLSGELPESMANLSYLADFDVSQNALTGKLPDKIAALGFVSLNLNDNLFEGELPESLATNPYLEELKIFNNSFSGKLPENLGRNSELADIDVSTNKFTGELPKYLCYRKKLYSLITFSNKLSGNLTSLNECASLTYLRLENNAFSGKISSGVWGLPLLFFLRIENNGFEGSVSSSISIAGNLTTLMITGNKFSGELPPAVCKLRQLVSLSVGNNQFSGDLPLCITELKKLQKLRMEENMFTGAIPSSVSSWTELVELNLSQNQLSGEIPPELGDLPVLNYLDLSGNQLSGEIPAELTKLKLNEFNLSNNKLHGKVPPGFARDQFVSGLSGNPNLCSPNFKPFPPCSRPKPATLYVVVILSICAVLLLGSLLWYLRKKSPVFGSKPKRLCKLTTFQRVGFNEEDVIVPLTEEKLIGSGGSGRVYKVKLKTGQTVAVKKLWGGDRKEDSDMIFQSEVETLGRIRHGNIVKLLFSCSGEDSRILGYEYMENGSLGDVLHEEKGGGGGLLDWHQRLTIAVGAAQGLAYLHHDCDPAIVHRDVKSNNILLDEEFRPRVADFGLAKTLQRHVEGNGAMSRVAGSYGYIAPEYAYTLKVNEKSDVYSFGVVLLELITGKRPNDPSFGENKDIVKWVTEAALASSSSSPQEDRNGGYGSHWINLDELVDQRMNLTTCDYEEIEKVLEVALVCTSRIPLNRPSMRKVIELLKVKDQKSARNKMMH</sequence>
<dbReference type="SMART" id="SM00369">
    <property type="entry name" value="LRR_TYP"/>
    <property type="match status" value="4"/>
</dbReference>
<evidence type="ECO:0000256" key="3">
    <source>
        <dbReference type="ARBA" id="ARBA00008684"/>
    </source>
</evidence>
<dbReference type="FunFam" id="3.80.10.10:FF:000233">
    <property type="entry name" value="Leucine-rich repeat receptor-like protein kinase TDR"/>
    <property type="match status" value="1"/>
</dbReference>
<dbReference type="GO" id="GO:0004674">
    <property type="term" value="F:protein serine/threonine kinase activity"/>
    <property type="evidence" value="ECO:0007669"/>
    <property type="project" value="UniProtKB-KW"/>
</dbReference>
<dbReference type="Pfam" id="PF23598">
    <property type="entry name" value="LRR_14"/>
    <property type="match status" value="1"/>
</dbReference>
<evidence type="ECO:0000256" key="11">
    <source>
        <dbReference type="ARBA" id="ARBA00022692"/>
    </source>
</evidence>
<evidence type="ECO:0000256" key="21">
    <source>
        <dbReference type="PROSITE-ProRule" id="PRU10141"/>
    </source>
</evidence>
<dbReference type="InterPro" id="IPR008271">
    <property type="entry name" value="Ser/Thr_kinase_AS"/>
</dbReference>
<evidence type="ECO:0000256" key="7">
    <source>
        <dbReference type="ARBA" id="ARBA00022527"/>
    </source>
</evidence>
<evidence type="ECO:0000313" key="25">
    <source>
        <dbReference type="EMBL" id="PON92134.1"/>
    </source>
</evidence>
<evidence type="ECO:0000256" key="13">
    <source>
        <dbReference type="ARBA" id="ARBA00022737"/>
    </source>
</evidence>
<evidence type="ECO:0000256" key="2">
    <source>
        <dbReference type="ARBA" id="ARBA00004479"/>
    </source>
</evidence>
<keyword evidence="7 25" id="KW-0723">Serine/threonine-protein kinase</keyword>
<dbReference type="InterPro" id="IPR017441">
    <property type="entry name" value="Protein_kinase_ATP_BS"/>
</dbReference>
<evidence type="ECO:0000256" key="10">
    <source>
        <dbReference type="ARBA" id="ARBA00022679"/>
    </source>
</evidence>
<comment type="caution">
    <text evidence="25">The sequence shown here is derived from an EMBL/GenBank/DDBJ whole genome shotgun (WGS) entry which is preliminary data.</text>
</comment>
<dbReference type="PROSITE" id="PS00107">
    <property type="entry name" value="PROTEIN_KINASE_ATP"/>
    <property type="match status" value="1"/>
</dbReference>
<dbReference type="Pfam" id="PF13855">
    <property type="entry name" value="LRR_8"/>
    <property type="match status" value="1"/>
</dbReference>
<evidence type="ECO:0000256" key="16">
    <source>
        <dbReference type="ARBA" id="ARBA00022840"/>
    </source>
</evidence>
<keyword evidence="20" id="KW-0325">Glycoprotein</keyword>
<name>A0A2P5F2X3_TREOI</name>
<dbReference type="InterPro" id="IPR001611">
    <property type="entry name" value="Leu-rich_rpt"/>
</dbReference>
<keyword evidence="12 23" id="KW-0732">Signal</keyword>
<keyword evidence="8" id="KW-0597">Phosphoprotein</keyword>
<evidence type="ECO:0000256" key="6">
    <source>
        <dbReference type="ARBA" id="ARBA00022475"/>
    </source>
</evidence>
<dbReference type="FunFam" id="3.80.10.10:FF:000275">
    <property type="entry name" value="Leucine-rich repeat receptor-like protein kinase"/>
    <property type="match status" value="1"/>
</dbReference>
<organism evidence="25 26">
    <name type="scientific">Trema orientale</name>
    <name type="common">Charcoal tree</name>
    <name type="synonym">Celtis orientalis</name>
    <dbReference type="NCBI Taxonomy" id="63057"/>
    <lineage>
        <taxon>Eukaryota</taxon>
        <taxon>Viridiplantae</taxon>
        <taxon>Streptophyta</taxon>
        <taxon>Embryophyta</taxon>
        <taxon>Tracheophyta</taxon>
        <taxon>Spermatophyta</taxon>
        <taxon>Magnoliopsida</taxon>
        <taxon>eudicotyledons</taxon>
        <taxon>Gunneridae</taxon>
        <taxon>Pentapetalae</taxon>
        <taxon>rosids</taxon>
        <taxon>fabids</taxon>
        <taxon>Rosales</taxon>
        <taxon>Cannabaceae</taxon>
        <taxon>Trema</taxon>
    </lineage>
</organism>
<accession>A0A2P5F2X3</accession>
<dbReference type="InterPro" id="IPR050647">
    <property type="entry name" value="Plant_LRR-RLKs"/>
</dbReference>
<dbReference type="STRING" id="63057.A0A2P5F2X3"/>
<dbReference type="InterPro" id="IPR003591">
    <property type="entry name" value="Leu-rich_rpt_typical-subtyp"/>
</dbReference>
<keyword evidence="17 22" id="KW-1133">Transmembrane helix</keyword>
<gene>
    <name evidence="25" type="ORF">TorRG33x02_119530</name>
</gene>
<dbReference type="InterPro" id="IPR032675">
    <property type="entry name" value="LRR_dom_sf"/>
</dbReference>
<dbReference type="GO" id="GO:0048608">
    <property type="term" value="P:reproductive structure development"/>
    <property type="evidence" value="ECO:0007669"/>
    <property type="project" value="UniProtKB-ARBA"/>
</dbReference>
<evidence type="ECO:0000256" key="19">
    <source>
        <dbReference type="ARBA" id="ARBA00023170"/>
    </source>
</evidence>